<sequence>MKFAALISKCNGGVKALNETIDAEKLSREKRYLVFPPTTSESVLKLVTSYLGPIDTPLSQQVNCFRNFQYQYGLPSHWYSNFPVFPNLFKRRSESGRAFDGDSNEVQLKPDSSRKIAYEIVEEMLNKEHKNGRECVLHTICQVAETPLSHNGFIGELLQIFFTPGEHEIIDDDYRYAMKAGLHHVDCDKIYPDCPLEHRILDSSVIHYFVCAVLIGNCYGGIQEFKELNKTIADDVLSREKRFLVFPPTTGTSVLKYVAGFLGPIDIPDWQQINCLRNVQWQYGLPANWYTETPLSHNGFIGELLQIFFTPGEHEIIDDDYRYAMKAGLHHVDCDKIYPDCPFGHRILDSFSIIQNFHFDNVLNF</sequence>
<dbReference type="InterPro" id="IPR006631">
    <property type="entry name" value="DM4_12"/>
</dbReference>
<name>A0A9N9RKR8_9DIPT</name>
<dbReference type="PANTHER" id="PTHR21398">
    <property type="entry name" value="AGAP007094-PA"/>
    <property type="match status" value="1"/>
</dbReference>
<dbReference type="OrthoDB" id="6358587at2759"/>
<protein>
    <submittedName>
        <fullName evidence="1">Uncharacterized protein</fullName>
    </submittedName>
</protein>
<proteinExistence type="predicted"/>
<dbReference type="Pfam" id="PF07841">
    <property type="entry name" value="DM4_12"/>
    <property type="match status" value="2"/>
</dbReference>
<dbReference type="PANTHER" id="PTHR21398:SF11">
    <property type="entry name" value="HDC15381-RELATED"/>
    <property type="match status" value="1"/>
</dbReference>
<evidence type="ECO:0000313" key="1">
    <source>
        <dbReference type="EMBL" id="CAG9800034.1"/>
    </source>
</evidence>
<dbReference type="AlphaFoldDB" id="A0A9N9RKR8"/>
<evidence type="ECO:0000313" key="2">
    <source>
        <dbReference type="Proteomes" id="UP001153620"/>
    </source>
</evidence>
<accession>A0A9N9RKR8</accession>
<organism evidence="1 2">
    <name type="scientific">Chironomus riparius</name>
    <dbReference type="NCBI Taxonomy" id="315576"/>
    <lineage>
        <taxon>Eukaryota</taxon>
        <taxon>Metazoa</taxon>
        <taxon>Ecdysozoa</taxon>
        <taxon>Arthropoda</taxon>
        <taxon>Hexapoda</taxon>
        <taxon>Insecta</taxon>
        <taxon>Pterygota</taxon>
        <taxon>Neoptera</taxon>
        <taxon>Endopterygota</taxon>
        <taxon>Diptera</taxon>
        <taxon>Nematocera</taxon>
        <taxon>Chironomoidea</taxon>
        <taxon>Chironomidae</taxon>
        <taxon>Chironominae</taxon>
        <taxon>Chironomus</taxon>
    </lineage>
</organism>
<dbReference type="Proteomes" id="UP001153620">
    <property type="component" value="Chromosome 1"/>
</dbReference>
<keyword evidence="2" id="KW-1185">Reference proteome</keyword>
<dbReference type="SMART" id="SM00718">
    <property type="entry name" value="DM4_12"/>
    <property type="match status" value="2"/>
</dbReference>
<reference evidence="1" key="1">
    <citation type="submission" date="2022-01" db="EMBL/GenBank/DDBJ databases">
        <authorList>
            <person name="King R."/>
        </authorList>
    </citation>
    <scope>NUCLEOTIDE SEQUENCE</scope>
</reference>
<dbReference type="EMBL" id="OU895877">
    <property type="protein sequence ID" value="CAG9800034.1"/>
    <property type="molecule type" value="Genomic_DNA"/>
</dbReference>
<gene>
    <name evidence="1" type="ORF">CHIRRI_LOCUS2987</name>
</gene>
<reference evidence="1" key="2">
    <citation type="submission" date="2022-10" db="EMBL/GenBank/DDBJ databases">
        <authorList>
            <consortium name="ENA_rothamsted_submissions"/>
            <consortium name="culmorum"/>
            <person name="King R."/>
        </authorList>
    </citation>
    <scope>NUCLEOTIDE SEQUENCE</scope>
</reference>